<keyword evidence="2 3" id="KW-0012">Acyltransferase</keyword>
<dbReference type="CDD" id="cd16443">
    <property type="entry name" value="LplA"/>
    <property type="match status" value="1"/>
</dbReference>
<dbReference type="HAMAP" id="MF_02119">
    <property type="entry name" value="LipL"/>
    <property type="match status" value="1"/>
</dbReference>
<proteinExistence type="inferred from homology"/>
<dbReference type="Gene3D" id="3.30.930.10">
    <property type="entry name" value="Bira Bifunctional Protein, Domain 2"/>
    <property type="match status" value="1"/>
</dbReference>
<feature type="active site" description="Acyl-thioester intermediate" evidence="3">
    <location>
        <position position="149"/>
    </location>
</feature>
<name>A0ABW8I852_9BACI</name>
<dbReference type="SUPFAM" id="SSF55681">
    <property type="entry name" value="Class II aaRS and biotin synthetases"/>
    <property type="match status" value="1"/>
</dbReference>
<comment type="caution">
    <text evidence="5">The sequence shown here is derived from an EMBL/GenBank/DDBJ whole genome shotgun (WGS) entry which is preliminary data.</text>
</comment>
<keyword evidence="1 3" id="KW-0808">Transferase</keyword>
<organism evidence="5 6">
    <name type="scientific">Bacillus lumedeiriae</name>
    <dbReference type="NCBI Taxonomy" id="3058829"/>
    <lineage>
        <taxon>Bacteria</taxon>
        <taxon>Bacillati</taxon>
        <taxon>Bacillota</taxon>
        <taxon>Bacilli</taxon>
        <taxon>Bacillales</taxon>
        <taxon>Bacillaceae</taxon>
        <taxon>Bacillus</taxon>
    </lineage>
</organism>
<dbReference type="EC" id="2.3.1.204" evidence="3"/>
<dbReference type="InterPro" id="IPR004143">
    <property type="entry name" value="BPL_LPL_catalytic"/>
</dbReference>
<feature type="domain" description="BPL/LPL catalytic" evidence="4">
    <location>
        <begin position="44"/>
        <end position="229"/>
    </location>
</feature>
<dbReference type="Proteomes" id="UP001619911">
    <property type="component" value="Unassembled WGS sequence"/>
</dbReference>
<dbReference type="GO" id="GO:0016874">
    <property type="term" value="F:ligase activity"/>
    <property type="evidence" value="ECO:0007669"/>
    <property type="project" value="UniProtKB-KW"/>
</dbReference>
<dbReference type="InterPro" id="IPR024897">
    <property type="entry name" value="LipL"/>
</dbReference>
<comment type="miscellaneous">
    <text evidence="3">The reaction proceeds via a thioester-linked acyl-enzyme intermediate.</text>
</comment>
<evidence type="ECO:0000256" key="3">
    <source>
        <dbReference type="HAMAP-Rule" id="MF_02119"/>
    </source>
</evidence>
<evidence type="ECO:0000313" key="6">
    <source>
        <dbReference type="Proteomes" id="UP001619911"/>
    </source>
</evidence>
<comment type="catalytic activity">
    <reaction evidence="3">
        <text>N(6)-octanoyl-L-lysyl-[glycine-cleavage complex H protein] + L-lysyl-[lipoyl-carrier protein] = N(6)-octanoyl-L-lysyl-[lipoyl-carrier protein] + L-lysyl-[glycine-cleavage complex H protein]</text>
        <dbReference type="Rhea" id="RHEA:20213"/>
        <dbReference type="Rhea" id="RHEA-COMP:10500"/>
        <dbReference type="Rhea" id="RHEA-COMP:10501"/>
        <dbReference type="Rhea" id="RHEA-COMP:10503"/>
        <dbReference type="Rhea" id="RHEA-COMP:10504"/>
        <dbReference type="ChEBI" id="CHEBI:29969"/>
        <dbReference type="ChEBI" id="CHEBI:78809"/>
        <dbReference type="EC" id="2.3.1.204"/>
    </reaction>
</comment>
<dbReference type="PROSITE" id="PS51733">
    <property type="entry name" value="BPL_LPL_CATALYTIC"/>
    <property type="match status" value="1"/>
</dbReference>
<keyword evidence="6" id="KW-1185">Reference proteome</keyword>
<dbReference type="Pfam" id="PF21948">
    <property type="entry name" value="LplA-B_cat"/>
    <property type="match status" value="1"/>
</dbReference>
<comment type="pathway">
    <text evidence="3">Protein modification; protein lipoylation via endogenous pathway; protein N(6)-(lipoyl)lysine from octanoyl-[acyl-carrier-protein].</text>
</comment>
<dbReference type="PANTHER" id="PTHR43679">
    <property type="entry name" value="OCTANOYLTRANSFERASE LIPM-RELATED"/>
    <property type="match status" value="1"/>
</dbReference>
<evidence type="ECO:0000256" key="1">
    <source>
        <dbReference type="ARBA" id="ARBA00022679"/>
    </source>
</evidence>
<dbReference type="EMBL" id="JAUIYO010000004">
    <property type="protein sequence ID" value="MFK2825662.1"/>
    <property type="molecule type" value="Genomic_DNA"/>
</dbReference>
<evidence type="ECO:0000259" key="4">
    <source>
        <dbReference type="PROSITE" id="PS51733"/>
    </source>
</evidence>
<evidence type="ECO:0000313" key="5">
    <source>
        <dbReference type="EMBL" id="MFK2825662.1"/>
    </source>
</evidence>
<comment type="function">
    <text evidence="3">Catalyzes the amidotransfer (transamidation) of the octanoyl moiety from octanoyl-GcvH to the lipoyl domain of the E2 subunit of lipoate-dependent enzymes.</text>
</comment>
<dbReference type="InterPro" id="IPR045864">
    <property type="entry name" value="aa-tRNA-synth_II/BPL/LPL"/>
</dbReference>
<gene>
    <name evidence="3" type="primary">lipL</name>
    <name evidence="5" type="ORF">QYG89_08210</name>
</gene>
<evidence type="ECO:0000256" key="2">
    <source>
        <dbReference type="ARBA" id="ARBA00023315"/>
    </source>
</evidence>
<feature type="site" description="Lowers pKa of active site Cys" evidence="3">
    <location>
        <position position="161"/>
    </location>
</feature>
<dbReference type="RefSeq" id="WP_404316462.1">
    <property type="nucleotide sequence ID" value="NZ_JAUIYO010000004.1"/>
</dbReference>
<reference evidence="5 6" key="1">
    <citation type="submission" date="2023-07" db="EMBL/GenBank/DDBJ databases">
        <title>Bacillus lucianemedeirus sp. nov, a new species isolated from an immunobiological production facility.</title>
        <authorList>
            <person name="Costa L.V."/>
            <person name="Miranda R.V.S.L."/>
            <person name="Brandao M.L.L."/>
            <person name="Reis C.M.F."/>
            <person name="Frazao A.M."/>
            <person name="Cruz F.V."/>
            <person name="Baio P.V.P."/>
            <person name="Veras J.F.C."/>
            <person name="Ramos J.N."/>
            <person name="Vieira V."/>
        </authorList>
    </citation>
    <scope>NUCLEOTIDE SEQUENCE [LARGE SCALE GENOMIC DNA]</scope>
    <source>
        <strain evidence="5 6">B190/17</strain>
    </source>
</reference>
<accession>A0ABW8I852</accession>
<keyword evidence="5" id="KW-0436">Ligase</keyword>
<dbReference type="InterPro" id="IPR050664">
    <property type="entry name" value="Octanoyltrans_LipM/LipL"/>
</dbReference>
<sequence>MNETYELLSQQEWRLIDQSSLGPMFSALQSFAADDTLCTSVGAGFSPPTARAWVHHDTVVLGIQDTRLPYLNEGIDVLREAGFRVIVRNSGGLAVVLDDGVLNLSLILPDTERGIDIDRGYEAMLMLIRQMFADFSVGIDAYEIIGSYCPGSYDLSIGGKKFAGISQRRIRRGVAVQIYLCVNGSGSERAALIRRFYETAKKSEATRWDYPDIQPEVMASLSELLGCELTIQDVMMRFLTSLNQYAGRLYSSSFEGQELESYQSYLQRVTERNEKALEN</sequence>
<dbReference type="PANTHER" id="PTHR43679:SF2">
    <property type="entry name" value="OCTANOYL-[GCVH]:PROTEIN N-OCTANOYLTRANSFERASE"/>
    <property type="match status" value="1"/>
</dbReference>
<comment type="similarity">
    <text evidence="3">Belongs to the octanoyltransferase LipL family.</text>
</comment>
<protein>
    <recommendedName>
        <fullName evidence="3">Octanoyl-[GcvH]:protein N-octanoyltransferase</fullName>
        <ecNumber evidence="3">2.3.1.204</ecNumber>
    </recommendedName>
    <alternativeName>
        <fullName evidence="3">Octanoyl-[GcvH]:E2 amidotransferase</fullName>
    </alternativeName>
</protein>